<dbReference type="InterPro" id="IPR023192">
    <property type="entry name" value="TGS-like_dom_sf"/>
</dbReference>
<comment type="function">
    <text evidence="6">ATPase that binds to both the 70S ribosome and the 50S ribosomal subunit in a nucleotide-independent manner.</text>
</comment>
<dbReference type="Proteomes" id="UP000324513">
    <property type="component" value="Unassembled WGS sequence"/>
</dbReference>
<dbReference type="Gene3D" id="1.10.150.300">
    <property type="entry name" value="TGS-like domain"/>
    <property type="match status" value="1"/>
</dbReference>
<dbReference type="Gene3D" id="3.10.20.30">
    <property type="match status" value="1"/>
</dbReference>
<protein>
    <recommendedName>
        <fullName evidence="6">Ribosome-binding ATPase YchF</fullName>
    </recommendedName>
</protein>
<dbReference type="SUPFAM" id="SSF52540">
    <property type="entry name" value="P-loop containing nucleoside triphosphate hydrolases"/>
    <property type="match status" value="1"/>
</dbReference>
<dbReference type="InterPro" id="IPR012675">
    <property type="entry name" value="Beta-grasp_dom_sf"/>
</dbReference>
<comment type="caution">
    <text evidence="9">The sequence shown here is derived from an EMBL/GenBank/DDBJ whole genome shotgun (WGS) entry which is preliminary data.</text>
</comment>
<dbReference type="PRINTS" id="PR00326">
    <property type="entry name" value="GTP1OBG"/>
</dbReference>
<evidence type="ECO:0000256" key="3">
    <source>
        <dbReference type="ARBA" id="ARBA00022741"/>
    </source>
</evidence>
<dbReference type="PROSITE" id="PS51880">
    <property type="entry name" value="TGS"/>
    <property type="match status" value="1"/>
</dbReference>
<accession>A0ABY3NN06</accession>
<dbReference type="PANTHER" id="PTHR23305:SF18">
    <property type="entry name" value="OBG-TYPE G DOMAIN-CONTAINING PROTEIN"/>
    <property type="match status" value="1"/>
</dbReference>
<evidence type="ECO:0000313" key="10">
    <source>
        <dbReference type="Proteomes" id="UP000324513"/>
    </source>
</evidence>
<dbReference type="EMBL" id="VNHK01000001">
    <property type="protein sequence ID" value="TYO94416.1"/>
    <property type="molecule type" value="Genomic_DNA"/>
</dbReference>
<dbReference type="InterPro" id="IPR013029">
    <property type="entry name" value="YchF_C"/>
</dbReference>
<evidence type="ECO:0000256" key="6">
    <source>
        <dbReference type="HAMAP-Rule" id="MF_00944"/>
    </source>
</evidence>
<dbReference type="CDD" id="cd01900">
    <property type="entry name" value="YchF"/>
    <property type="match status" value="1"/>
</dbReference>
<sequence>MLGFFIFNTLIKTRFSNKQFKRYLCTNYFLMKCGIVGLPNVGKSTLFNCLSNAKAQSANYPFCTIEPNVGTVSVPDQRLFELEKLVKPERVLPAVVEIVDIAGLVKGASKGEGLGNQFLANIRECEAIIHVLRCFENDNITHVEGTVDPLRDKDIIDIELQLKDLEAVSKAVDKAKKLTKSGKRDDVLAYETLVKLSEFIESGRNAREFPMDDFQAGIISEIQLLTNKPVLYVCNVDENSVKNGNPWIEKIEAMAKAESAQTIVLAAQIEADINELETFEERQIFLEELGLEEPGVNRLIRAAYTLLNLQTYFTAGVKEVRAWTIGKGWTAPQAAGVIHTDFEKGFIRAEVIKYDDYIQYGTEAKIKEAGKLGVEGKEYIVQDGDIMHFRFNV</sequence>
<dbReference type="SUPFAM" id="SSF81271">
    <property type="entry name" value="TGS-like"/>
    <property type="match status" value="1"/>
</dbReference>
<dbReference type="NCBIfam" id="TIGR00092">
    <property type="entry name" value="redox-regulated ATPase YchF"/>
    <property type="match status" value="1"/>
</dbReference>
<dbReference type="InterPro" id="IPR031167">
    <property type="entry name" value="G_OBG"/>
</dbReference>
<dbReference type="InterPro" id="IPR004396">
    <property type="entry name" value="ATPase_YchF/OLA1"/>
</dbReference>
<feature type="binding site" evidence="6">
    <location>
        <begin position="40"/>
        <end position="45"/>
    </location>
    <ligand>
        <name>ATP</name>
        <dbReference type="ChEBI" id="CHEBI:30616"/>
    </ligand>
</feature>
<keyword evidence="5" id="KW-0460">Magnesium</keyword>
<evidence type="ECO:0000256" key="4">
    <source>
        <dbReference type="ARBA" id="ARBA00022840"/>
    </source>
</evidence>
<evidence type="ECO:0000256" key="2">
    <source>
        <dbReference type="ARBA" id="ARBA00022723"/>
    </source>
</evidence>
<keyword evidence="10" id="KW-1185">Reference proteome</keyword>
<keyword evidence="3 6" id="KW-0547">Nucleotide-binding</keyword>
<dbReference type="PANTHER" id="PTHR23305">
    <property type="entry name" value="OBG GTPASE FAMILY"/>
    <property type="match status" value="1"/>
</dbReference>
<dbReference type="CDD" id="cd04867">
    <property type="entry name" value="TGS_YchF_OLA1"/>
    <property type="match status" value="1"/>
</dbReference>
<comment type="similarity">
    <text evidence="6">Belongs to the TRAFAC class OBG-HflX-like GTPase superfamily. OBG GTPase family. YchF/OLA1 subfamily.</text>
</comment>
<dbReference type="RefSeq" id="WP_375600521.1">
    <property type="nucleotide sequence ID" value="NZ_FLSS01000014.1"/>
</dbReference>
<dbReference type="InterPro" id="IPR027417">
    <property type="entry name" value="P-loop_NTPase"/>
</dbReference>
<feature type="domain" description="OBG-type G" evidence="7">
    <location>
        <begin position="31"/>
        <end position="308"/>
    </location>
</feature>
<dbReference type="InterPro" id="IPR006073">
    <property type="entry name" value="GTP-bd"/>
</dbReference>
<dbReference type="HAMAP" id="MF_00944">
    <property type="entry name" value="YchF_OLA1_ATPase"/>
    <property type="match status" value="1"/>
</dbReference>
<dbReference type="Pfam" id="PF01926">
    <property type="entry name" value="MMR_HSR1"/>
    <property type="match status" value="1"/>
</dbReference>
<gene>
    <name evidence="6" type="primary">ychF</name>
    <name evidence="9" type="ORF">LX74_00457</name>
</gene>
<dbReference type="PIRSF" id="PIRSF006641">
    <property type="entry name" value="CHP00092"/>
    <property type="match status" value="1"/>
</dbReference>
<organism evidence="9 10">
    <name type="scientific">Elizabethkingia miricola</name>
    <name type="common">Chryseobacterium miricola</name>
    <dbReference type="NCBI Taxonomy" id="172045"/>
    <lineage>
        <taxon>Bacteria</taxon>
        <taxon>Pseudomonadati</taxon>
        <taxon>Bacteroidota</taxon>
        <taxon>Flavobacteriia</taxon>
        <taxon>Flavobacteriales</taxon>
        <taxon>Weeksellaceae</taxon>
        <taxon>Elizabethkingia</taxon>
    </lineage>
</organism>
<dbReference type="Gene3D" id="3.40.50.300">
    <property type="entry name" value="P-loop containing nucleotide triphosphate hydrolases"/>
    <property type="match status" value="1"/>
</dbReference>
<evidence type="ECO:0000256" key="1">
    <source>
        <dbReference type="ARBA" id="ARBA00001946"/>
    </source>
</evidence>
<evidence type="ECO:0000259" key="8">
    <source>
        <dbReference type="PROSITE" id="PS51880"/>
    </source>
</evidence>
<dbReference type="InterPro" id="IPR041706">
    <property type="entry name" value="YchF_N"/>
</dbReference>
<feature type="domain" description="TGS" evidence="8">
    <location>
        <begin position="308"/>
        <end position="391"/>
    </location>
</feature>
<evidence type="ECO:0000313" key="9">
    <source>
        <dbReference type="EMBL" id="TYO94416.1"/>
    </source>
</evidence>
<keyword evidence="2" id="KW-0479">Metal-binding</keyword>
<evidence type="ECO:0000256" key="5">
    <source>
        <dbReference type="ARBA" id="ARBA00022842"/>
    </source>
</evidence>
<name>A0ABY3NN06_ELIMR</name>
<dbReference type="InterPro" id="IPR012676">
    <property type="entry name" value="TGS-like"/>
</dbReference>
<evidence type="ECO:0000259" key="7">
    <source>
        <dbReference type="PROSITE" id="PS51710"/>
    </source>
</evidence>
<proteinExistence type="inferred from homology"/>
<dbReference type="Pfam" id="PF06071">
    <property type="entry name" value="YchF-GTPase_C"/>
    <property type="match status" value="1"/>
</dbReference>
<dbReference type="InterPro" id="IPR004095">
    <property type="entry name" value="TGS"/>
</dbReference>
<keyword evidence="4 6" id="KW-0067">ATP-binding</keyword>
<dbReference type="PROSITE" id="PS51710">
    <property type="entry name" value="G_OBG"/>
    <property type="match status" value="1"/>
</dbReference>
<comment type="cofactor">
    <cofactor evidence="1">
        <name>Mg(2+)</name>
        <dbReference type="ChEBI" id="CHEBI:18420"/>
    </cofactor>
</comment>
<reference evidence="9 10" key="1">
    <citation type="submission" date="2019-07" db="EMBL/GenBank/DDBJ databases">
        <title>Genomic Encyclopedia of Archaeal and Bacterial Type Strains, Phase II (KMG-II): from individual species to whole genera.</title>
        <authorList>
            <person name="Goeker M."/>
        </authorList>
    </citation>
    <scope>NUCLEOTIDE SEQUENCE [LARGE SCALE GENOMIC DNA]</scope>
    <source>
        <strain evidence="9 10">DSM 14571</strain>
    </source>
</reference>